<evidence type="ECO:0000256" key="2">
    <source>
        <dbReference type="ARBA" id="ARBA00010442"/>
    </source>
</evidence>
<evidence type="ECO:0000313" key="12">
    <source>
        <dbReference type="EMBL" id="ROH89422.1"/>
    </source>
</evidence>
<keyword evidence="13" id="KW-1185">Reference proteome</keyword>
<dbReference type="GO" id="GO:0017038">
    <property type="term" value="P:protein import"/>
    <property type="evidence" value="ECO:0007669"/>
    <property type="project" value="TreeGrafter"/>
</dbReference>
<keyword evidence="8 10" id="KW-0472">Membrane</keyword>
<name>A0A3N0V9T7_9GAMM</name>
<dbReference type="Proteomes" id="UP000282106">
    <property type="component" value="Unassembled WGS sequence"/>
</dbReference>
<keyword evidence="9 10" id="KW-0131">Cell cycle</keyword>
<evidence type="ECO:0000256" key="4">
    <source>
        <dbReference type="ARBA" id="ARBA00022519"/>
    </source>
</evidence>
<feature type="transmembrane region" description="Helical" evidence="10">
    <location>
        <begin position="16"/>
        <end position="38"/>
    </location>
</feature>
<evidence type="ECO:0000256" key="10">
    <source>
        <dbReference type="HAMAP-Rule" id="MF_02202"/>
    </source>
</evidence>
<dbReference type="InterPro" id="IPR050790">
    <property type="entry name" value="ExbB/TolQ_transport"/>
</dbReference>
<feature type="transmembrane region" description="Helical" evidence="10">
    <location>
        <begin position="141"/>
        <end position="161"/>
    </location>
</feature>
<dbReference type="InterPro" id="IPR002898">
    <property type="entry name" value="MotA_ExbB_proton_chnl"/>
</dbReference>
<dbReference type="GO" id="GO:0043213">
    <property type="term" value="P:bacteriocin transport"/>
    <property type="evidence" value="ECO:0007669"/>
    <property type="project" value="InterPro"/>
</dbReference>
<evidence type="ECO:0000313" key="13">
    <source>
        <dbReference type="Proteomes" id="UP000282106"/>
    </source>
</evidence>
<dbReference type="InParanoid" id="A0A3N0V9T7"/>
<evidence type="ECO:0000256" key="8">
    <source>
        <dbReference type="ARBA" id="ARBA00023136"/>
    </source>
</evidence>
<keyword evidence="4 10" id="KW-0997">Cell inner membrane</keyword>
<dbReference type="HAMAP" id="MF_02202">
    <property type="entry name" value="TolQ"/>
    <property type="match status" value="1"/>
</dbReference>
<dbReference type="RefSeq" id="WP_123211719.1">
    <property type="nucleotide sequence ID" value="NZ_RJVO01000004.1"/>
</dbReference>
<accession>A0A3N0V9T7</accession>
<comment type="function">
    <text evidence="10">Part of the Tol-Pal system, which plays a role in outer membrane invagination during cell division and is important for maintaining outer membrane integrity.</text>
</comment>
<gene>
    <name evidence="10 12" type="primary">tolQ</name>
    <name evidence="12" type="ORF">ED208_09765</name>
</gene>
<dbReference type="GO" id="GO:0051301">
    <property type="term" value="P:cell division"/>
    <property type="evidence" value="ECO:0007669"/>
    <property type="project" value="UniProtKB-UniRule"/>
</dbReference>
<dbReference type="Pfam" id="PF01618">
    <property type="entry name" value="MotA_ExbB"/>
    <property type="match status" value="1"/>
</dbReference>
<dbReference type="PANTHER" id="PTHR30625:SF3">
    <property type="entry name" value="TOL-PAL SYSTEM PROTEIN TOLQ"/>
    <property type="match status" value="1"/>
</dbReference>
<sequence>MNGGLSFSHLILQASFLAQVILALLLLASILSWAVILTKRSLLARAKRNAADFESRFWSGGTLGDLYTTMTRNREPEEGVAAIFKAGYEEFARQQGLGGRTEPEDALAAVQRQMRVAQVREVERLEGGLSMLATVASASPYVGLFGTVWGIMSAFIAIGNVKQASLAMVAPGIAEALIATAMGLFAAIPAMIAFNFLSRAVDQLETRYHTFSEEMIGIVDRGLRGHGAKA</sequence>
<dbReference type="GO" id="GO:0005886">
    <property type="term" value="C:plasma membrane"/>
    <property type="evidence" value="ECO:0007669"/>
    <property type="project" value="UniProtKB-SubCell"/>
</dbReference>
<dbReference type="AlphaFoldDB" id="A0A3N0V9T7"/>
<comment type="similarity">
    <text evidence="2 10">Belongs to the ExbB/TolQ family.</text>
</comment>
<evidence type="ECO:0000256" key="9">
    <source>
        <dbReference type="ARBA" id="ARBA00023306"/>
    </source>
</evidence>
<feature type="domain" description="MotA/TolQ/ExbB proton channel" evidence="11">
    <location>
        <begin position="81"/>
        <end position="208"/>
    </location>
</feature>
<comment type="subcellular location">
    <subcellularLocation>
        <location evidence="10">Cell inner membrane</location>
        <topology evidence="10">Multi-pass membrane protein</topology>
    </subcellularLocation>
    <subcellularLocation>
        <location evidence="1">Cell membrane</location>
        <topology evidence="1">Multi-pass membrane protein</topology>
    </subcellularLocation>
</comment>
<evidence type="ECO:0000256" key="6">
    <source>
        <dbReference type="ARBA" id="ARBA00022692"/>
    </source>
</evidence>
<evidence type="ECO:0000259" key="11">
    <source>
        <dbReference type="Pfam" id="PF01618"/>
    </source>
</evidence>
<comment type="subunit">
    <text evidence="10">The Tol-Pal system is composed of five core proteins: the inner membrane proteins TolA, TolQ and TolR, the periplasmic protein TolB and the outer membrane protein Pal. They form a network linking the inner and outer membranes and the peptidoglycan layer.</text>
</comment>
<dbReference type="PANTHER" id="PTHR30625">
    <property type="entry name" value="PROTEIN TOLQ"/>
    <property type="match status" value="1"/>
</dbReference>
<dbReference type="NCBIfam" id="TIGR02796">
    <property type="entry name" value="tolQ"/>
    <property type="match status" value="1"/>
</dbReference>
<evidence type="ECO:0000256" key="1">
    <source>
        <dbReference type="ARBA" id="ARBA00004651"/>
    </source>
</evidence>
<dbReference type="EMBL" id="RJVO01000004">
    <property type="protein sequence ID" value="ROH89422.1"/>
    <property type="molecule type" value="Genomic_DNA"/>
</dbReference>
<proteinExistence type="inferred from homology"/>
<protein>
    <recommendedName>
        <fullName evidence="10">Tol-Pal system protein TolQ</fullName>
    </recommendedName>
</protein>
<keyword evidence="3 10" id="KW-1003">Cell membrane</keyword>
<comment type="caution">
    <text evidence="12">The sequence shown here is derived from an EMBL/GenBank/DDBJ whole genome shotgun (WGS) entry which is preliminary data.</text>
</comment>
<keyword evidence="7 10" id="KW-1133">Transmembrane helix</keyword>
<feature type="transmembrane region" description="Helical" evidence="10">
    <location>
        <begin position="173"/>
        <end position="197"/>
    </location>
</feature>
<dbReference type="InterPro" id="IPR014163">
    <property type="entry name" value="Tol-Pal_TolQ"/>
</dbReference>
<keyword evidence="6 10" id="KW-0812">Transmembrane</keyword>
<organism evidence="12 13">
    <name type="scientific">Stagnimonas aquatica</name>
    <dbReference type="NCBI Taxonomy" id="2689987"/>
    <lineage>
        <taxon>Bacteria</taxon>
        <taxon>Pseudomonadati</taxon>
        <taxon>Pseudomonadota</taxon>
        <taxon>Gammaproteobacteria</taxon>
        <taxon>Nevskiales</taxon>
        <taxon>Nevskiaceae</taxon>
        <taxon>Stagnimonas</taxon>
    </lineage>
</organism>
<keyword evidence="5 10" id="KW-0132">Cell division</keyword>
<reference evidence="12 13" key="1">
    <citation type="submission" date="2018-10" db="EMBL/GenBank/DDBJ databases">
        <authorList>
            <person name="Chen W.-M."/>
        </authorList>
    </citation>
    <scope>NUCLEOTIDE SEQUENCE [LARGE SCALE GENOMIC DNA]</scope>
    <source>
        <strain evidence="12 13">THS-13</strain>
    </source>
</reference>
<evidence type="ECO:0000256" key="3">
    <source>
        <dbReference type="ARBA" id="ARBA00022475"/>
    </source>
</evidence>
<dbReference type="FunCoup" id="A0A3N0V9T7">
    <property type="interactions" value="319"/>
</dbReference>
<evidence type="ECO:0000256" key="7">
    <source>
        <dbReference type="ARBA" id="ARBA00022989"/>
    </source>
</evidence>
<evidence type="ECO:0000256" key="5">
    <source>
        <dbReference type="ARBA" id="ARBA00022618"/>
    </source>
</evidence>